<evidence type="ECO:0000256" key="7">
    <source>
        <dbReference type="ARBA" id="ARBA00023018"/>
    </source>
</evidence>
<dbReference type="PROSITE" id="PS00236">
    <property type="entry name" value="NEUROTR_ION_CHANNEL"/>
    <property type="match status" value="1"/>
</dbReference>
<feature type="disulfide bond" evidence="22">
    <location>
        <begin position="159"/>
        <end position="173"/>
    </location>
</feature>
<keyword evidence="3" id="KW-1003">Cell membrane</keyword>
<evidence type="ECO:0000256" key="1">
    <source>
        <dbReference type="ARBA" id="ARBA00004316"/>
    </source>
</evidence>
<feature type="domain" description="Neurotransmitter-gated ion-channel transmembrane" evidence="26">
    <location>
        <begin position="248"/>
        <end position="350"/>
    </location>
</feature>
<dbReference type="GO" id="GO:0004888">
    <property type="term" value="F:transmembrane signaling receptor activity"/>
    <property type="evidence" value="ECO:0007669"/>
    <property type="project" value="InterPro"/>
</dbReference>
<dbReference type="Proteomes" id="UP000261640">
    <property type="component" value="Unplaced"/>
</dbReference>
<evidence type="ECO:0000256" key="18">
    <source>
        <dbReference type="ARBA" id="ARBA00023303"/>
    </source>
</evidence>
<dbReference type="InParanoid" id="A0A3Q3LVK6"/>
<proteinExistence type="inferred from homology"/>
<dbReference type="InterPro" id="IPR006029">
    <property type="entry name" value="Neurotrans-gated_channel_TM"/>
</dbReference>
<organism evidence="27 28">
    <name type="scientific">Mastacembelus armatus</name>
    <name type="common">zig-zag eel</name>
    <dbReference type="NCBI Taxonomy" id="205130"/>
    <lineage>
        <taxon>Eukaryota</taxon>
        <taxon>Metazoa</taxon>
        <taxon>Chordata</taxon>
        <taxon>Craniata</taxon>
        <taxon>Vertebrata</taxon>
        <taxon>Euteleostomi</taxon>
        <taxon>Actinopterygii</taxon>
        <taxon>Neopterygii</taxon>
        <taxon>Teleostei</taxon>
        <taxon>Neoteleostei</taxon>
        <taxon>Acanthomorphata</taxon>
        <taxon>Anabantaria</taxon>
        <taxon>Synbranchiformes</taxon>
        <taxon>Mastacembelidae</taxon>
        <taxon>Mastacembelus</taxon>
    </lineage>
</organism>
<sequence>MLLQIFYNFRLGSVICKEMKFPNRAAKPPSPSDFLDKLMGRTSGYDARIRPDFKGPPVNVTCNIFINSFGSITETTMDYRLNVFLRQQWNDPRLAYKEYPDDSLDLDPSMLDSIWKPDLFFANEKGANFHEVTTDNKLLRIFQNGNVLYSIRLTLTLSCPMDLKNFPMDSQTCTMQLESFGYTMNDLIFEWLDVGAVQVADDLMLPQFVLREEKDLGYCTKHYNTGKFTCIEVKFHLERQMGYYLIQMYIPSLLTVILSWVSFWINMDAAPARVGLGITTVLTMTTQSSGSRASLPKVSYVKAIDIWMAVCLLFVFAALLEYAAVNFVSRQHKEFFKRRKKLKEQQRQRTVSATRPLGPSGGCHLLFPAVPEMDSTPVFADLPPGLGFYDIRRRFVERAKRIDTIARAVFPMSFLVFNILYWLTYKVLRQEDIRAAL</sequence>
<evidence type="ECO:0000256" key="4">
    <source>
        <dbReference type="ARBA" id="ARBA00022692"/>
    </source>
</evidence>
<protein>
    <submittedName>
        <fullName evidence="27">Glycine receptor, alpha 4b</fullName>
    </submittedName>
</protein>
<evidence type="ECO:0000256" key="16">
    <source>
        <dbReference type="ARBA" id="ARBA00023273"/>
    </source>
</evidence>
<evidence type="ECO:0000256" key="6">
    <source>
        <dbReference type="ARBA" id="ARBA00022989"/>
    </source>
</evidence>
<keyword evidence="15" id="KW-0628">Postsynaptic cell membrane</keyword>
<keyword evidence="13" id="KW-0325">Glycoprotein</keyword>
<dbReference type="InterPro" id="IPR018000">
    <property type="entry name" value="Neurotransmitter_ion_chnl_CS"/>
</dbReference>
<reference evidence="27" key="2">
    <citation type="submission" date="2025-09" db="UniProtKB">
        <authorList>
            <consortium name="Ensembl"/>
        </authorList>
    </citation>
    <scope>IDENTIFICATION</scope>
</reference>
<dbReference type="GeneTree" id="ENSGT00940000166502"/>
<keyword evidence="11" id="KW-0675">Receptor</keyword>
<dbReference type="InterPro" id="IPR038050">
    <property type="entry name" value="Neuro_actylchol_rec"/>
</dbReference>
<feature type="binding site" evidence="23">
    <location>
        <begin position="223"/>
        <end position="228"/>
    </location>
    <ligand>
        <name>strychnine</name>
        <dbReference type="ChEBI" id="CHEBI:90700"/>
        <note>antagonist</note>
    </ligand>
</feature>
<dbReference type="GO" id="GO:0034707">
    <property type="term" value="C:chloride channel complex"/>
    <property type="evidence" value="ECO:0007669"/>
    <property type="project" value="UniProtKB-KW"/>
</dbReference>
<dbReference type="PRINTS" id="PR01673">
    <property type="entry name" value="GLYRALPHA"/>
</dbReference>
<feature type="disulfide bond" evidence="22">
    <location>
        <begin position="219"/>
        <end position="230"/>
    </location>
</feature>
<keyword evidence="12" id="KW-0869">Chloride channel</keyword>
<evidence type="ECO:0000256" key="22">
    <source>
        <dbReference type="PIRSR" id="PIRSR608127-52"/>
    </source>
</evidence>
<dbReference type="Gene3D" id="1.20.58.390">
    <property type="entry name" value="Neurotransmitter-gated ion-channel transmembrane domain"/>
    <property type="match status" value="1"/>
</dbReference>
<evidence type="ECO:0000256" key="19">
    <source>
        <dbReference type="ARBA" id="ARBA00024167"/>
    </source>
</evidence>
<keyword evidence="10 22" id="KW-1015">Disulfide bond</keyword>
<evidence type="ECO:0000256" key="14">
    <source>
        <dbReference type="ARBA" id="ARBA00023214"/>
    </source>
</evidence>
<evidence type="ECO:0000313" key="28">
    <source>
        <dbReference type="Proteomes" id="UP000261640"/>
    </source>
</evidence>
<reference evidence="27" key="1">
    <citation type="submission" date="2025-08" db="UniProtKB">
        <authorList>
            <consortium name="Ensembl"/>
        </authorList>
    </citation>
    <scope>IDENTIFICATION</scope>
</reference>
<dbReference type="Gene3D" id="2.70.170.10">
    <property type="entry name" value="Neurotransmitter-gated ion-channel ligand-binding domain"/>
    <property type="match status" value="1"/>
</dbReference>
<comment type="similarity">
    <text evidence="24">Belongs to the ligand-gated ion channel (TC 1.A.9) family.</text>
</comment>
<evidence type="ECO:0000256" key="24">
    <source>
        <dbReference type="RuleBase" id="RU000687"/>
    </source>
</evidence>
<evidence type="ECO:0000256" key="17">
    <source>
        <dbReference type="ARBA" id="ARBA00023286"/>
    </source>
</evidence>
<evidence type="ECO:0000256" key="11">
    <source>
        <dbReference type="ARBA" id="ARBA00023170"/>
    </source>
</evidence>
<dbReference type="InterPro" id="IPR006202">
    <property type="entry name" value="Neur_chan_lig-bd"/>
</dbReference>
<dbReference type="Pfam" id="PF02932">
    <property type="entry name" value="Neur_chan_memb"/>
    <property type="match status" value="1"/>
</dbReference>
<evidence type="ECO:0000256" key="23">
    <source>
        <dbReference type="PIRSR" id="PIRSR608127-53"/>
    </source>
</evidence>
<evidence type="ECO:0000256" key="9">
    <source>
        <dbReference type="ARBA" id="ARBA00023136"/>
    </source>
</evidence>
<dbReference type="FunFam" id="2.70.170.10:FF:000002">
    <property type="entry name" value="Glycine receptor alpha 1 subunit"/>
    <property type="match status" value="1"/>
</dbReference>
<keyword evidence="28" id="KW-1185">Reference proteome</keyword>
<accession>A0A3Q3LVK6</accession>
<dbReference type="InterPro" id="IPR036734">
    <property type="entry name" value="Neur_chan_lig-bd_sf"/>
</dbReference>
<dbReference type="CDD" id="cd19060">
    <property type="entry name" value="LGIC_TM_GlyR_alpha"/>
    <property type="match status" value="1"/>
</dbReference>
<feature type="transmembrane region" description="Helical" evidence="24">
    <location>
        <begin position="306"/>
        <end position="329"/>
    </location>
</feature>
<dbReference type="InterPro" id="IPR008127">
    <property type="entry name" value="Glycine_rcpt_A"/>
</dbReference>
<dbReference type="InterPro" id="IPR036719">
    <property type="entry name" value="Neuro-gated_channel_TM_sf"/>
</dbReference>
<keyword evidence="8 24" id="KW-0406">Ion transport</keyword>
<keyword evidence="6 24" id="KW-1133">Transmembrane helix</keyword>
<dbReference type="AlphaFoldDB" id="A0A3Q3LVK6"/>
<dbReference type="GO" id="GO:0022824">
    <property type="term" value="F:transmitter-gated monoatomic ion channel activity"/>
    <property type="evidence" value="ECO:0007669"/>
    <property type="project" value="InterPro"/>
</dbReference>
<dbReference type="GO" id="GO:0045211">
    <property type="term" value="C:postsynaptic membrane"/>
    <property type="evidence" value="ECO:0007669"/>
    <property type="project" value="UniProtKB-SubCell"/>
</dbReference>
<feature type="domain" description="Neurotransmitter-gated ion-channel ligand-binding" evidence="25">
    <location>
        <begin position="36"/>
        <end position="241"/>
    </location>
</feature>
<dbReference type="PRINTS" id="PR00252">
    <property type="entry name" value="NRIONCHANNEL"/>
</dbReference>
<comment type="subcellular location">
    <subcellularLocation>
        <location evidence="1">Cell projection</location>
    </subcellularLocation>
    <subcellularLocation>
        <location evidence="20">Postsynaptic cell membrane</location>
        <topology evidence="20">Multi-pass membrane protein</topology>
    </subcellularLocation>
</comment>
<evidence type="ECO:0000313" key="27">
    <source>
        <dbReference type="Ensembl" id="ENSMAMP00000017192.2"/>
    </source>
</evidence>
<feature type="transmembrane region" description="Helical" evidence="24">
    <location>
        <begin position="243"/>
        <end position="265"/>
    </location>
</feature>
<evidence type="ECO:0000256" key="8">
    <source>
        <dbReference type="ARBA" id="ARBA00023065"/>
    </source>
</evidence>
<comment type="caution">
    <text evidence="24">Lacks conserved residue(s) required for the propagation of feature annotation.</text>
</comment>
<dbReference type="FunFam" id="1.20.58.390:FF:000003">
    <property type="entry name" value="Glycine receptor alpha 2 subunit"/>
    <property type="match status" value="1"/>
</dbReference>
<keyword evidence="2 24" id="KW-0813">Transport</keyword>
<dbReference type="InterPro" id="IPR006028">
    <property type="entry name" value="GABAA/Glycine_rcpt"/>
</dbReference>
<keyword evidence="5" id="KW-0732">Signal</keyword>
<keyword evidence="16" id="KW-0966">Cell projection</keyword>
<keyword evidence="18 24" id="KW-0407">Ion channel</keyword>
<dbReference type="InterPro" id="IPR006201">
    <property type="entry name" value="Neur_channel"/>
</dbReference>
<feature type="transmembrane region" description="Helical" evidence="24">
    <location>
        <begin position="404"/>
        <end position="423"/>
    </location>
</feature>
<evidence type="ECO:0000256" key="2">
    <source>
        <dbReference type="ARBA" id="ARBA00022448"/>
    </source>
</evidence>
<evidence type="ECO:0000256" key="13">
    <source>
        <dbReference type="ARBA" id="ARBA00023180"/>
    </source>
</evidence>
<dbReference type="PANTHER" id="PTHR18945">
    <property type="entry name" value="NEUROTRANSMITTER GATED ION CHANNEL"/>
    <property type="match status" value="1"/>
</dbReference>
<evidence type="ECO:0000256" key="15">
    <source>
        <dbReference type="ARBA" id="ARBA00023257"/>
    </source>
</evidence>
<keyword evidence="7" id="KW-0770">Synapse</keyword>
<evidence type="ECO:0000256" key="20">
    <source>
        <dbReference type="ARBA" id="ARBA00034104"/>
    </source>
</evidence>
<dbReference type="Ensembl" id="ENSMAMT00000017655.2">
    <property type="protein sequence ID" value="ENSMAMP00000017192.2"/>
    <property type="gene ID" value="ENSMAMG00000010608.2"/>
</dbReference>
<dbReference type="GO" id="GO:0005254">
    <property type="term" value="F:chloride channel activity"/>
    <property type="evidence" value="ECO:0007669"/>
    <property type="project" value="UniProtKB-KW"/>
</dbReference>
<dbReference type="GO" id="GO:0042995">
    <property type="term" value="C:cell projection"/>
    <property type="evidence" value="ECO:0007669"/>
    <property type="project" value="UniProtKB-SubCell"/>
</dbReference>
<keyword evidence="17" id="KW-1071">Ligand-gated ion channel</keyword>
<evidence type="ECO:0000259" key="25">
    <source>
        <dbReference type="Pfam" id="PF02931"/>
    </source>
</evidence>
<dbReference type="NCBIfam" id="TIGR00860">
    <property type="entry name" value="LIC"/>
    <property type="match status" value="1"/>
</dbReference>
<evidence type="ECO:0000256" key="12">
    <source>
        <dbReference type="ARBA" id="ARBA00023173"/>
    </source>
</evidence>
<dbReference type="GO" id="GO:0016594">
    <property type="term" value="F:glycine binding"/>
    <property type="evidence" value="ECO:0007669"/>
    <property type="project" value="InterPro"/>
</dbReference>
<keyword evidence="9 24" id="KW-0472">Membrane</keyword>
<evidence type="ECO:0000256" key="10">
    <source>
        <dbReference type="ARBA" id="ARBA00023157"/>
    </source>
</evidence>
<feature type="site" description="Important for obstruction of the ion pore in the closed conformation" evidence="21">
    <location>
        <position position="282"/>
    </location>
</feature>
<evidence type="ECO:0000259" key="26">
    <source>
        <dbReference type="Pfam" id="PF02932"/>
    </source>
</evidence>
<evidence type="ECO:0000256" key="21">
    <source>
        <dbReference type="PIRSR" id="PIRSR608127-51"/>
    </source>
</evidence>
<keyword evidence="14" id="KW-0868">Chloride</keyword>
<dbReference type="PRINTS" id="PR00253">
    <property type="entry name" value="GABAARECEPTR"/>
</dbReference>
<evidence type="ECO:0000256" key="5">
    <source>
        <dbReference type="ARBA" id="ARBA00022729"/>
    </source>
</evidence>
<keyword evidence="4 24" id="KW-0812">Transmembrane</keyword>
<dbReference type="SUPFAM" id="SSF63712">
    <property type="entry name" value="Nicotinic receptor ligand binding domain-like"/>
    <property type="match status" value="1"/>
</dbReference>
<comment type="catalytic activity">
    <reaction evidence="19">
        <text>chloride(in) = chloride(out)</text>
        <dbReference type="Rhea" id="RHEA:29823"/>
        <dbReference type="ChEBI" id="CHEBI:17996"/>
    </reaction>
</comment>
<dbReference type="SUPFAM" id="SSF90112">
    <property type="entry name" value="Neurotransmitter-gated ion-channel transmembrane pore"/>
    <property type="match status" value="1"/>
</dbReference>
<dbReference type="Pfam" id="PF02931">
    <property type="entry name" value="Neur_chan_LBD"/>
    <property type="match status" value="1"/>
</dbReference>
<evidence type="ECO:0000256" key="3">
    <source>
        <dbReference type="ARBA" id="ARBA00022475"/>
    </source>
</evidence>
<name>A0A3Q3LVK6_9TELE</name>